<dbReference type="EMBL" id="CASHTH010000550">
    <property type="protein sequence ID" value="CAI8004090.1"/>
    <property type="molecule type" value="Genomic_DNA"/>
</dbReference>
<protein>
    <submittedName>
        <fullName evidence="1">Uncharacterized protein</fullName>
    </submittedName>
</protein>
<evidence type="ECO:0000313" key="1">
    <source>
        <dbReference type="EMBL" id="CAI8004090.1"/>
    </source>
</evidence>
<gene>
    <name evidence="1" type="ORF">GBAR_LOCUS3830</name>
</gene>
<proteinExistence type="predicted"/>
<feature type="non-terminal residue" evidence="1">
    <location>
        <position position="48"/>
    </location>
</feature>
<accession>A0AA35W5E9</accession>
<dbReference type="Proteomes" id="UP001174909">
    <property type="component" value="Unassembled WGS sequence"/>
</dbReference>
<reference evidence="1" key="1">
    <citation type="submission" date="2023-03" db="EMBL/GenBank/DDBJ databases">
        <authorList>
            <person name="Steffen K."/>
            <person name="Cardenas P."/>
        </authorList>
    </citation>
    <scope>NUCLEOTIDE SEQUENCE</scope>
</reference>
<dbReference type="AlphaFoldDB" id="A0AA35W5E9"/>
<comment type="caution">
    <text evidence="1">The sequence shown here is derived from an EMBL/GenBank/DDBJ whole genome shotgun (WGS) entry which is preliminary data.</text>
</comment>
<name>A0AA35W5E9_GEOBA</name>
<sequence length="48" mass="5439">MKLVGIQNVSIVEPYIESSTLGGQRIPSSNIRFRDLFDLEAFNRISRA</sequence>
<keyword evidence="2" id="KW-1185">Reference proteome</keyword>
<organism evidence="1 2">
    <name type="scientific">Geodia barretti</name>
    <name type="common">Barrett's horny sponge</name>
    <dbReference type="NCBI Taxonomy" id="519541"/>
    <lineage>
        <taxon>Eukaryota</taxon>
        <taxon>Metazoa</taxon>
        <taxon>Porifera</taxon>
        <taxon>Demospongiae</taxon>
        <taxon>Heteroscleromorpha</taxon>
        <taxon>Tetractinellida</taxon>
        <taxon>Astrophorina</taxon>
        <taxon>Geodiidae</taxon>
        <taxon>Geodia</taxon>
    </lineage>
</organism>
<evidence type="ECO:0000313" key="2">
    <source>
        <dbReference type="Proteomes" id="UP001174909"/>
    </source>
</evidence>